<keyword evidence="8" id="KW-1185">Reference proteome</keyword>
<feature type="region of interest" description="Disordered" evidence="5">
    <location>
        <begin position="843"/>
        <end position="876"/>
    </location>
</feature>
<feature type="region of interest" description="Disordered" evidence="5">
    <location>
        <begin position="1553"/>
        <end position="1674"/>
    </location>
</feature>
<feature type="region of interest" description="Disordered" evidence="5">
    <location>
        <begin position="1"/>
        <end position="129"/>
    </location>
</feature>
<feature type="compositionally biased region" description="Basic and acidic residues" evidence="5">
    <location>
        <begin position="448"/>
        <end position="463"/>
    </location>
</feature>
<dbReference type="GO" id="GO:0004519">
    <property type="term" value="F:endonuclease activity"/>
    <property type="evidence" value="ECO:0007669"/>
    <property type="project" value="UniProtKB-KW"/>
</dbReference>
<dbReference type="InterPro" id="IPR000300">
    <property type="entry name" value="IPPc"/>
</dbReference>
<feature type="domain" description="SAC" evidence="6">
    <location>
        <begin position="974"/>
        <end position="1492"/>
    </location>
</feature>
<keyword evidence="7" id="KW-0255">Endonuclease</keyword>
<feature type="region of interest" description="Disordered" evidence="5">
    <location>
        <begin position="2887"/>
        <end position="2990"/>
    </location>
</feature>
<feature type="region of interest" description="Disordered" evidence="5">
    <location>
        <begin position="2624"/>
        <end position="2688"/>
    </location>
</feature>
<keyword evidence="7" id="KW-0540">Nuclease</keyword>
<protein>
    <recommendedName>
        <fullName evidence="3">phosphoinositide 5-phosphatase</fullName>
        <ecNumber evidence="3">3.1.3.36</ecNumber>
    </recommendedName>
</protein>
<feature type="compositionally biased region" description="Low complexity" evidence="5">
    <location>
        <begin position="1799"/>
        <end position="1809"/>
    </location>
</feature>
<feature type="region of interest" description="Disordered" evidence="5">
    <location>
        <begin position="2066"/>
        <end position="2087"/>
    </location>
</feature>
<feature type="compositionally biased region" description="Polar residues" evidence="5">
    <location>
        <begin position="1864"/>
        <end position="1874"/>
    </location>
</feature>
<name>A0A2C6KGV4_9APIC</name>
<dbReference type="EMBL" id="MIGC01006139">
    <property type="protein sequence ID" value="PHJ16349.1"/>
    <property type="molecule type" value="Genomic_DNA"/>
</dbReference>
<keyword evidence="7" id="KW-0269">Exonuclease</keyword>
<dbReference type="OrthoDB" id="405996at2759"/>
<feature type="compositionally biased region" description="Low complexity" evidence="5">
    <location>
        <begin position="25"/>
        <end position="43"/>
    </location>
</feature>
<comment type="similarity">
    <text evidence="1">Belongs to the synaptojanin family.</text>
</comment>
<feature type="region of interest" description="Disordered" evidence="5">
    <location>
        <begin position="1790"/>
        <end position="1827"/>
    </location>
</feature>
<sequence length="2990" mass="317785">MEAGSHAGVPDGGTARLNRTPPDPLSLSDLSPEFFSSSPRSPSAVTGEPSSVSPSRGACGEAVSAAASEAAGVSPSSVRCNGTAPPPKSPPLLSMPPDGNTAAGVGSGSQEEPRGCVPSPSLGASPPGLVSARAGVTRVMRPAVLHPLQHTGDVNTSTAAPLLSEEPAGGKKNPAVRPGTVDPFASLCIQPRPASSVATRQRGGWSSSRAIRSREGTGSVEHPSSYESSSLEASPADPSVQGGGNSRSPLASSLTALPATSRLVFPTAFSAIPPSLPASLQHRWRVCVYRHLFLIYPHPSIWASCQSPPSPSSSAACSLPDVRSSFSSRCLPPPQPTSPFSRDLSLPCLFIDRRSGALRQRLLSLRTGFLLQQVAPRLAAAAMSAGELTERDMEPPPSFGHFHLALDSDALLGTLTVGGRRYLVLVTESESVADFEEEEAPHSAVYARKTELSNKRDDSREDTSSVVGIGDGKWSRRVVKVVKRAVCLPYHVKNSSASIKRETETLTIAERDATAGPGRKGVPASAAAVVRGFAATEPRRQLSARKFGASCLPQDKRSAAPCFSSPCLSLSSSSSSPSAHNEGLSSLELQCAASRPAVPVLDLSGHRPEIRDHEDKITDSPTGLTFSDLDRTPRREDPDELRAGALFETSGTSACHDGCRQDGASLAVSTAALTIPAQPSQGESIATSLFSGRMAIGGLVSAAADSLGGALSEGGKSNSMTQWVSQQLGLAQGAANPLFNRWLGEGVTAGGGEEMEGPRPTQGKETEASSAGLFFPGLAGQTSEQGNDVANGAEEGNGEVRRPETEGFIAGLTSGAGGSRWPFGLSELAAAAGQVTADLMNGSVGGQAGQSRQKEARSASHPSASNFLLGDGHSGLPAPVPSSASVGFAVRQHSDRNGASIHLSSNSDAFSSVSVASATVVSSNVVVRDPEDPSSAPTVAVTSLTTRVTEDMSAVAEADRYASAVEKLLCSCCYYSYDLELTRSLQNLEDLGVSTRRQKLPGYAERPGGEAVAFWWKYGEGEGGKSGVVNEADRESNCLGEAESGRRGNQAAGQSSGGRASDGTGEGGGGGDSLGYSWNGAGLISVADRRFTWNVQLYREWEAAGLDQRWMVPLIQGYVAYVRMESTSSVSSPPLCQRFLPARSCGMVAPRQQVLPSSRSASLRGEETEEAEGPLLVRSVELLLICRRSSKRGGTRYNARGIDDEGNVANFAESEQRVRLMAYTAPCCAVSTPGLQSPTADPLLASGERCAETLGRWASLVQVRGSVPVFWEQTGLTAQTAVTRNTILTTTAFEKHQEDLFSRYGPVVCYVDLLSGSRTNEARLVAALEQQIAAYEHDHPRAPGVRHVHYDFHQQVKSKAYEAALGEFVETRLLDAAAAIGFYLEPSRRYRKKRQACVMKQRQGRGDARGATSKGEFFCHDDIRQGTPRSASRRTEDETEGSGEGTEKAENEAADRGHKQRGVLRTNCLDCLDRTNVFQWYFCWFWLNQHLRANHFDSFLLPVKRRNLITCSAASPCHGVTNLSAPFFRSPSSSGRCGNLILFVGGGGFASSSGASGGLGVHHRTKIRSRSSSLRDPRSTSGAAMAGSERRGAEWSERTGSKGAGGGFSSVSSSGGKKAWHKNSGGSHVRGTCVPSPAGEGRDRWPGRGCSEEAGAGGTGARGRGAISGGDDAEEEVSVLREEVKRIWADQGDSISLLYTGTGSVFTSHMRQGGKATFSSNLDHALKALGRFYQNTFEDTYRQEVIDVFLGLHRLSVSTSSPAEGGSSDTSCRKTALLVGKRTTTTAMKLASQRQLELSTPPQSSSTSPGASDGTRQQSARGFRPQSRNGFFCSPLVHASATFEVSSTDRDSSVGEAKADNCTAGVTGSRQDSAGSGDFRAAATAAPALVNDSKEHAAGSTVAQRAVGAARRSTPEEQAQQLRGEREAGVKEEGAGGSMLPLRVWVGTWNLAGRDLHEWEDIEEWLTPVKQQADLYVFCIQELVELTGFRVLMNLKDTDKEARLEQKAAAALNNLAHHFPQPPFAACRQQRLSRAFSHEPRRGAREESLRSLSSIVSSSSFVSCTGLGRDEGSTSEKGRGEDDSGRFDDEGGIFGYFKRDAQLSSGLPLSLFTGGGVDTGWADEGVGRRQASRGVSASPGVVEGPRSGAYSQAPTFVKVRSCSMVGLMILVFIRTELKKLLAGVEISTVKVGLKGNAGNKGAVGVSLRMGLTSFCFLNVHLASGQGSSHERMQQMSQVLQQAFQSGPAYTANALEHDYTVVAGDFNFRLVANHQQVVGALNHPKSALLSLLKLDQFYISQRHSLPPFFHFHEAPVEFQPTYKYKRNSSHYDLKRTPAWCDRILYCGRRVHRQASFCPLPSRSEDQVTREDSSASAASPGVAAASMEAGSKDGFHSSPTTATSFFRDPSSSHRDSARKPKPEEDGLPPPCRPLTVLSYTDHPRYFSSDHKPVSLVFTCSVCIPGLLDLSAAAPGADFSKPASCFSGPSGIGCTGSRTLKRPPFLPSASSSGDGGGNGFVPAEVVAPSKEPAGEGEGVLLQRDAESFPARGLVGGRGTRTSLLDGSSMMLDEVQESGEAERLVDGLARARPSARAGNGGLYAASEETAEEGQWREEFAEGMRGGCIEEVKEGAGRRAQERTRERTADREESSEDGEGDIPTDLSDNEDDEASFTQERSVAPRKKGREGREMVAGALCGRESQLHSTTIETRQGSLLPSMDLLDMDFCEAPAKEEGERGCWRKLREGGSMSEETQRAKGKGYLVCEQTVVEEEEKAPRERRSMSLVDSGFSPEPESRVTLCQEGTCAPWHPRESLQHSGQRGERAGRLTSFLSTDILKEVSLVEWRDDGSPGQCRCAGSVDLIRSFESARLEHGEPGLPVVLGEDCSRRGDQVLPQTAGSSRLPAPERSSHPEDDGSIHFQSGTSVGLAAGESESPSRISGKQEGEGESGPQSKQWSLLDLDDVGTKPNCPAASLERTRQSNRTPTYFDDLLS</sequence>
<feature type="compositionally biased region" description="Basic and acidic residues" evidence="5">
    <location>
        <begin position="2361"/>
        <end position="2371"/>
    </location>
</feature>
<feature type="compositionally biased region" description="Acidic residues" evidence="5">
    <location>
        <begin position="2648"/>
        <end position="2669"/>
    </location>
</feature>
<evidence type="ECO:0000313" key="7">
    <source>
        <dbReference type="EMBL" id="PHJ16349.1"/>
    </source>
</evidence>
<reference evidence="7 8" key="1">
    <citation type="journal article" date="2017" name="Int. J. Parasitol.">
        <title>The genome of the protozoan parasite Cystoisospora suis and a reverse vaccinology approach to identify vaccine candidates.</title>
        <authorList>
            <person name="Palmieri N."/>
            <person name="Shrestha A."/>
            <person name="Ruttkowski B."/>
            <person name="Beck T."/>
            <person name="Vogl C."/>
            <person name="Tomley F."/>
            <person name="Blake D.P."/>
            <person name="Joachim A."/>
        </authorList>
    </citation>
    <scope>NUCLEOTIDE SEQUENCE [LARGE SCALE GENOMIC DNA]</scope>
    <source>
        <strain evidence="7 8">Wien I</strain>
    </source>
</reference>
<accession>A0A2C6KGV4</accession>
<feature type="region of interest" description="Disordered" evidence="5">
    <location>
        <begin position="748"/>
        <end position="767"/>
    </location>
</feature>
<dbReference type="Pfam" id="PF02383">
    <property type="entry name" value="Syja_N"/>
    <property type="match status" value="1"/>
</dbReference>
<feature type="compositionally biased region" description="Basic and acidic residues" evidence="5">
    <location>
        <begin position="2624"/>
        <end position="2647"/>
    </location>
</feature>
<dbReference type="PROSITE" id="PS50275">
    <property type="entry name" value="SAC"/>
    <property type="match status" value="1"/>
</dbReference>
<gene>
    <name evidence="7" type="ORF">CSUI_009837</name>
</gene>
<dbReference type="GO" id="GO:0004439">
    <property type="term" value="F:phosphatidylinositol-4,5-bisphosphate 5-phosphatase activity"/>
    <property type="evidence" value="ECO:0007669"/>
    <property type="project" value="UniProtKB-EC"/>
</dbReference>
<feature type="compositionally biased region" description="Basic and acidic residues" evidence="5">
    <location>
        <begin position="2068"/>
        <end position="2087"/>
    </location>
</feature>
<evidence type="ECO:0000256" key="1">
    <source>
        <dbReference type="ARBA" id="ARBA00008943"/>
    </source>
</evidence>
<feature type="region of interest" description="Disordered" evidence="5">
    <location>
        <begin position="1421"/>
        <end position="1457"/>
    </location>
</feature>
<organism evidence="7 8">
    <name type="scientific">Cystoisospora suis</name>
    <dbReference type="NCBI Taxonomy" id="483139"/>
    <lineage>
        <taxon>Eukaryota</taxon>
        <taxon>Sar</taxon>
        <taxon>Alveolata</taxon>
        <taxon>Apicomplexa</taxon>
        <taxon>Conoidasida</taxon>
        <taxon>Coccidia</taxon>
        <taxon>Eucoccidiorida</taxon>
        <taxon>Eimeriorina</taxon>
        <taxon>Sarcocystidae</taxon>
        <taxon>Cystoisospora</taxon>
    </lineage>
</organism>
<feature type="compositionally biased region" description="Basic and acidic residues" evidence="5">
    <location>
        <begin position="628"/>
        <end position="637"/>
    </location>
</feature>
<feature type="region of interest" description="Disordered" evidence="5">
    <location>
        <begin position="2360"/>
        <end position="2431"/>
    </location>
</feature>
<feature type="region of interest" description="Disordered" evidence="5">
    <location>
        <begin position="1038"/>
        <end position="1071"/>
    </location>
</feature>
<evidence type="ECO:0000256" key="4">
    <source>
        <dbReference type="ARBA" id="ARBA00022801"/>
    </source>
</evidence>
<keyword evidence="4" id="KW-0378">Hydrolase</keyword>
<feature type="compositionally biased region" description="Gly residues" evidence="5">
    <location>
        <begin position="1655"/>
        <end position="1668"/>
    </location>
</feature>
<feature type="compositionally biased region" description="Basic and acidic residues" evidence="5">
    <location>
        <begin position="1847"/>
        <end position="1859"/>
    </location>
</feature>
<feature type="compositionally biased region" description="Basic and acidic residues" evidence="5">
    <location>
        <begin position="1588"/>
        <end position="1600"/>
    </location>
</feature>
<dbReference type="InterPro" id="IPR002013">
    <property type="entry name" value="SAC_dom"/>
</dbReference>
<dbReference type="Pfam" id="PF22669">
    <property type="entry name" value="Exo_endo_phos2"/>
    <property type="match status" value="1"/>
</dbReference>
<feature type="compositionally biased region" description="Low complexity" evidence="5">
    <location>
        <begin position="2372"/>
        <end position="2387"/>
    </location>
</feature>
<dbReference type="VEuPathDB" id="ToxoDB:CSUI_009837"/>
<feature type="region of interest" description="Disordered" evidence="5">
    <location>
        <begin position="2770"/>
        <end position="2792"/>
    </location>
</feature>
<dbReference type="InterPro" id="IPR036691">
    <property type="entry name" value="Endo/exonu/phosph_ase_sf"/>
</dbReference>
<dbReference type="GO" id="GO:0046856">
    <property type="term" value="P:phosphatidylinositol dephosphorylation"/>
    <property type="evidence" value="ECO:0007669"/>
    <property type="project" value="InterPro"/>
</dbReference>
<feature type="compositionally biased region" description="Basic and acidic residues" evidence="5">
    <location>
        <begin position="1923"/>
        <end position="1934"/>
    </location>
</feature>
<evidence type="ECO:0000256" key="2">
    <source>
        <dbReference type="ARBA" id="ARBA00009678"/>
    </source>
</evidence>
<dbReference type="RefSeq" id="XP_067918078.1">
    <property type="nucleotide sequence ID" value="XM_068069946.1"/>
</dbReference>
<feature type="compositionally biased region" description="Basic and acidic residues" evidence="5">
    <location>
        <begin position="2408"/>
        <end position="2422"/>
    </location>
</feature>
<feature type="region of interest" description="Disordered" evidence="5">
    <location>
        <begin position="613"/>
        <end position="637"/>
    </location>
</feature>
<dbReference type="Proteomes" id="UP000221165">
    <property type="component" value="Unassembled WGS sequence"/>
</dbReference>
<feature type="compositionally biased region" description="Pro residues" evidence="5">
    <location>
        <begin position="84"/>
        <end position="94"/>
    </location>
</feature>
<feature type="compositionally biased region" description="Polar residues" evidence="5">
    <location>
        <begin position="196"/>
        <end position="210"/>
    </location>
</feature>
<dbReference type="EC" id="3.1.3.36" evidence="3"/>
<dbReference type="GeneID" id="94433157"/>
<dbReference type="InterPro" id="IPR046985">
    <property type="entry name" value="IP5"/>
</dbReference>
<dbReference type="SUPFAM" id="SSF56219">
    <property type="entry name" value="DNase I-like"/>
    <property type="match status" value="1"/>
</dbReference>
<feature type="compositionally biased region" description="Low complexity" evidence="5">
    <location>
        <begin position="57"/>
        <end position="78"/>
    </location>
</feature>
<feature type="compositionally biased region" description="Low complexity" evidence="5">
    <location>
        <begin position="219"/>
        <end position="234"/>
    </location>
</feature>
<feature type="compositionally biased region" description="Basic and acidic residues" evidence="5">
    <location>
        <begin position="2905"/>
        <end position="2914"/>
    </location>
</feature>
<evidence type="ECO:0000313" key="8">
    <source>
        <dbReference type="Proteomes" id="UP000221165"/>
    </source>
</evidence>
<dbReference type="Gene3D" id="3.60.10.10">
    <property type="entry name" value="Endonuclease/exonuclease/phosphatase"/>
    <property type="match status" value="2"/>
</dbReference>
<feature type="region of interest" description="Disordered" evidence="5">
    <location>
        <begin position="446"/>
        <end position="466"/>
    </location>
</feature>
<evidence type="ECO:0000256" key="5">
    <source>
        <dbReference type="SAM" id="MobiDB-lite"/>
    </source>
</evidence>
<dbReference type="PANTHER" id="PTHR11200:SF275">
    <property type="entry name" value="LD06095P"/>
    <property type="match status" value="1"/>
</dbReference>
<feature type="region of interest" description="Disordered" evidence="5">
    <location>
        <begin position="779"/>
        <end position="801"/>
    </location>
</feature>
<evidence type="ECO:0000256" key="3">
    <source>
        <dbReference type="ARBA" id="ARBA00013044"/>
    </source>
</evidence>
<dbReference type="PANTHER" id="PTHR11200">
    <property type="entry name" value="INOSITOL 5-PHOSPHATASE"/>
    <property type="match status" value="1"/>
</dbReference>
<dbReference type="SMART" id="SM00128">
    <property type="entry name" value="IPPc"/>
    <property type="match status" value="1"/>
</dbReference>
<evidence type="ECO:0000259" key="6">
    <source>
        <dbReference type="PROSITE" id="PS50275"/>
    </source>
</evidence>
<feature type="compositionally biased region" description="Basic and acidic residues" evidence="5">
    <location>
        <begin position="1445"/>
        <end position="1457"/>
    </location>
</feature>
<feature type="compositionally biased region" description="Low complexity" evidence="5">
    <location>
        <begin position="117"/>
        <end position="129"/>
    </location>
</feature>
<comment type="caution">
    <text evidence="7">The sequence shown here is derived from an EMBL/GenBank/DDBJ whole genome shotgun (WGS) entry which is preliminary data.</text>
</comment>
<feature type="region of interest" description="Disordered" evidence="5">
    <location>
        <begin position="1904"/>
        <end position="1934"/>
    </location>
</feature>
<proteinExistence type="inferred from homology"/>
<comment type="similarity">
    <text evidence="2">In the central section; belongs to the inositol 1,4,5-trisphosphate 5-phosphatase family.</text>
</comment>
<dbReference type="GO" id="GO:0004527">
    <property type="term" value="F:exonuclease activity"/>
    <property type="evidence" value="ECO:0007669"/>
    <property type="project" value="UniProtKB-KW"/>
</dbReference>
<feature type="region of interest" description="Disordered" evidence="5">
    <location>
        <begin position="163"/>
        <end position="252"/>
    </location>
</feature>
<feature type="region of interest" description="Disordered" evidence="5">
    <location>
        <begin position="1846"/>
        <end position="1876"/>
    </location>
</feature>